<dbReference type="SUPFAM" id="SSF159270">
    <property type="entry name" value="YmcC-like"/>
    <property type="match status" value="1"/>
</dbReference>
<dbReference type="PROSITE" id="PS51257">
    <property type="entry name" value="PROKAR_LIPOPROTEIN"/>
    <property type="match status" value="1"/>
</dbReference>
<accession>A0A540VNM3</accession>
<dbReference type="InterPro" id="IPR023373">
    <property type="entry name" value="YmcC_sf"/>
</dbReference>
<comment type="caution">
    <text evidence="1">The sequence shown here is derived from an EMBL/GenBank/DDBJ whole genome shotgun (WGS) entry which is preliminary data.</text>
</comment>
<keyword evidence="1" id="KW-0449">Lipoprotein</keyword>
<gene>
    <name evidence="1" type="ORF">FKY71_14405</name>
</gene>
<protein>
    <submittedName>
        <fullName evidence="1">YjbF family lipoprotein</fullName>
    </submittedName>
</protein>
<dbReference type="Gene3D" id="2.40.360.10">
    <property type="entry name" value="YmcC-like"/>
    <property type="match status" value="1"/>
</dbReference>
<dbReference type="Pfam" id="PF11102">
    <property type="entry name" value="YjbF"/>
    <property type="match status" value="1"/>
</dbReference>
<evidence type="ECO:0000313" key="1">
    <source>
        <dbReference type="EMBL" id="TQE98332.1"/>
    </source>
</evidence>
<dbReference type="EMBL" id="VIFK01000223">
    <property type="protein sequence ID" value="TQE98332.1"/>
    <property type="molecule type" value="Genomic_DNA"/>
</dbReference>
<dbReference type="AlphaFoldDB" id="A0A540VNM3"/>
<name>A0A540VNM3_9GAMM</name>
<evidence type="ECO:0000313" key="2">
    <source>
        <dbReference type="Proteomes" id="UP000315400"/>
    </source>
</evidence>
<sequence length="211" mass="23364">MILRTSFLIRPVLWVTLSAMMLFSGCDQITRITGLTGKVPASEPQVIGPELMRVSIPAIEAQATLGPVARRDNVTVWQTLDGITLSFRSGSLIATRGLGADLMSADVAGRLEMLRNSRGASEGGYYPHIRSYLDGEDRTVFRSYQCRPVVPTDSEMEADRDSGLRRIEELCVSPTDQFTNVYWLNSNGAVIRSRQWISPTLEHMETASVPQ</sequence>
<proteinExistence type="predicted"/>
<dbReference type="Proteomes" id="UP000315400">
    <property type="component" value="Unassembled WGS sequence"/>
</dbReference>
<organism evidence="1 2">
    <name type="scientific">Spiribacter salinus</name>
    <dbReference type="NCBI Taxonomy" id="1335746"/>
    <lineage>
        <taxon>Bacteria</taxon>
        <taxon>Pseudomonadati</taxon>
        <taxon>Pseudomonadota</taxon>
        <taxon>Gammaproteobacteria</taxon>
        <taxon>Chromatiales</taxon>
        <taxon>Ectothiorhodospiraceae</taxon>
        <taxon>Spiribacter</taxon>
    </lineage>
</organism>
<reference evidence="1 2" key="1">
    <citation type="submission" date="2019-06" db="EMBL/GenBank/DDBJ databases">
        <title>Metagenome assembled Genome of Spiribacter salinus SL48-SHIP from the microbial mat of Salt Lake 48 (Novosibirsk region, Russia).</title>
        <authorList>
            <person name="Shipova A."/>
            <person name="Rozanov A.S."/>
            <person name="Bryanskaya A.V."/>
            <person name="Peltek S.E."/>
        </authorList>
    </citation>
    <scope>NUCLEOTIDE SEQUENCE [LARGE SCALE GENOMIC DNA]</scope>
    <source>
        <strain evidence="1">SL48-SHIP-2</strain>
    </source>
</reference>
<dbReference type="InterPro" id="IPR021308">
    <property type="entry name" value="GfcB"/>
</dbReference>